<dbReference type="InterPro" id="IPR032675">
    <property type="entry name" value="LRR_dom_sf"/>
</dbReference>
<dbReference type="SMART" id="SM00365">
    <property type="entry name" value="LRR_SD22"/>
    <property type="match status" value="3"/>
</dbReference>
<dbReference type="GO" id="GO:0051015">
    <property type="term" value="F:actin filament binding"/>
    <property type="evidence" value="ECO:0007669"/>
    <property type="project" value="InterPro"/>
</dbReference>
<dbReference type="CDD" id="cd11288">
    <property type="entry name" value="gelsolin_S5_like"/>
    <property type="match status" value="1"/>
</dbReference>
<dbReference type="FunFam" id="3.40.20.10:FF:000031">
    <property type="entry name" value="protein flightless-1 homolog isoform X1"/>
    <property type="match status" value="1"/>
</dbReference>
<evidence type="ECO:0000256" key="1">
    <source>
        <dbReference type="ARBA" id="ARBA00008418"/>
    </source>
</evidence>
<dbReference type="GO" id="GO:0005634">
    <property type="term" value="C:nucleus"/>
    <property type="evidence" value="ECO:0007669"/>
    <property type="project" value="TreeGrafter"/>
</dbReference>
<dbReference type="SMART" id="SM00262">
    <property type="entry name" value="GEL"/>
    <property type="match status" value="6"/>
</dbReference>
<dbReference type="InterPro" id="IPR029006">
    <property type="entry name" value="ADF-H/Gelsolin-like_dom_sf"/>
</dbReference>
<proteinExistence type="inferred from homology"/>
<dbReference type="Pfam" id="PF13855">
    <property type="entry name" value="LRR_8"/>
    <property type="match status" value="3"/>
</dbReference>
<evidence type="ECO:0000256" key="4">
    <source>
        <dbReference type="SAM" id="MobiDB-lite"/>
    </source>
</evidence>
<feature type="domain" description="Gelsolin-like" evidence="5">
    <location>
        <begin position="673"/>
        <end position="747"/>
    </location>
</feature>
<dbReference type="SUPFAM" id="SSF52058">
    <property type="entry name" value="L domain-like"/>
    <property type="match status" value="2"/>
</dbReference>
<dbReference type="CDD" id="cd11280">
    <property type="entry name" value="gelsolin_like"/>
    <property type="match status" value="2"/>
</dbReference>
<dbReference type="CDD" id="cd11290">
    <property type="entry name" value="gelsolin_S1_like"/>
    <property type="match status" value="1"/>
</dbReference>
<dbReference type="SUPFAM" id="SSF55753">
    <property type="entry name" value="Actin depolymerizing proteins"/>
    <property type="match status" value="6"/>
</dbReference>
<dbReference type="InterPro" id="IPR007123">
    <property type="entry name" value="Gelsolin-like_dom"/>
</dbReference>
<dbReference type="GO" id="GO:0030239">
    <property type="term" value="P:myofibril assembly"/>
    <property type="evidence" value="ECO:0007669"/>
    <property type="project" value="TreeGrafter"/>
</dbReference>
<dbReference type="InterPro" id="IPR007122">
    <property type="entry name" value="Villin/Gelsolin"/>
</dbReference>
<dbReference type="SMART" id="SM00364">
    <property type="entry name" value="LRR_BAC"/>
    <property type="match status" value="4"/>
</dbReference>
<dbReference type="PANTHER" id="PTHR11977">
    <property type="entry name" value="VILLIN"/>
    <property type="match status" value="1"/>
</dbReference>
<dbReference type="WBParaSite" id="ALUE_0000780801-mRNA-1">
    <property type="protein sequence ID" value="ALUE_0000780801-mRNA-1"/>
    <property type="gene ID" value="ALUE_0000780801"/>
</dbReference>
<dbReference type="GO" id="GO:0051016">
    <property type="term" value="P:barbed-end actin filament capping"/>
    <property type="evidence" value="ECO:0007669"/>
    <property type="project" value="TreeGrafter"/>
</dbReference>
<dbReference type="GO" id="GO:0015629">
    <property type="term" value="C:actin cytoskeleton"/>
    <property type="evidence" value="ECO:0007669"/>
    <property type="project" value="TreeGrafter"/>
</dbReference>
<dbReference type="Pfam" id="PF00626">
    <property type="entry name" value="Gelsolin"/>
    <property type="match status" value="5"/>
</dbReference>
<feature type="domain" description="Gelsolin-like" evidence="5">
    <location>
        <begin position="1285"/>
        <end position="1360"/>
    </location>
</feature>
<dbReference type="FunFam" id="3.40.20.10:FF:000034">
    <property type="entry name" value="protein flightless-1 homolog isoform X1"/>
    <property type="match status" value="1"/>
</dbReference>
<dbReference type="Pfam" id="PF12799">
    <property type="entry name" value="LRR_4"/>
    <property type="match status" value="1"/>
</dbReference>
<keyword evidence="2" id="KW-0433">Leucine-rich repeat</keyword>
<feature type="region of interest" description="Disordered" evidence="4">
    <location>
        <begin position="1044"/>
        <end position="1072"/>
    </location>
</feature>
<comment type="similarity">
    <text evidence="1">Belongs to the villin/gelsolin family.</text>
</comment>
<keyword evidence="6" id="KW-1185">Reference proteome</keyword>
<organism evidence="6 7">
    <name type="scientific">Ascaris lumbricoides</name>
    <name type="common">Giant roundworm</name>
    <dbReference type="NCBI Taxonomy" id="6252"/>
    <lineage>
        <taxon>Eukaryota</taxon>
        <taxon>Metazoa</taxon>
        <taxon>Ecdysozoa</taxon>
        <taxon>Nematoda</taxon>
        <taxon>Chromadorea</taxon>
        <taxon>Rhabditida</taxon>
        <taxon>Spirurina</taxon>
        <taxon>Ascaridomorpha</taxon>
        <taxon>Ascaridoidea</taxon>
        <taxon>Ascarididae</taxon>
        <taxon>Ascaris</taxon>
    </lineage>
</organism>
<feature type="domain" description="Gelsolin-like" evidence="5">
    <location>
        <begin position="851"/>
        <end position="920"/>
    </location>
</feature>
<feature type="region of interest" description="Disordered" evidence="4">
    <location>
        <begin position="415"/>
        <end position="435"/>
    </location>
</feature>
<dbReference type="GO" id="GO:0005737">
    <property type="term" value="C:cytoplasm"/>
    <property type="evidence" value="ECO:0007669"/>
    <property type="project" value="TreeGrafter"/>
</dbReference>
<feature type="compositionally biased region" description="Acidic residues" evidence="4">
    <location>
        <begin position="1044"/>
        <end position="1062"/>
    </location>
</feature>
<accession>A0A9J2PED0</accession>
<dbReference type="InterPro" id="IPR003591">
    <property type="entry name" value="Leu-rich_rpt_typical-subtyp"/>
</dbReference>
<dbReference type="PANTHER" id="PTHR11977:SF51">
    <property type="entry name" value="PROTEIN FLIGHTLESS-1 HOMOLOG"/>
    <property type="match status" value="1"/>
</dbReference>
<dbReference type="Gene3D" id="3.40.20.10">
    <property type="entry name" value="Severin"/>
    <property type="match status" value="6"/>
</dbReference>
<feature type="compositionally biased region" description="Low complexity" evidence="4">
    <location>
        <begin position="416"/>
        <end position="427"/>
    </location>
</feature>
<dbReference type="CDD" id="cd11291">
    <property type="entry name" value="gelsolin_S6_like"/>
    <property type="match status" value="1"/>
</dbReference>
<evidence type="ECO:0000259" key="5">
    <source>
        <dbReference type="Pfam" id="PF00626"/>
    </source>
</evidence>
<feature type="domain" description="Gelsolin-like" evidence="5">
    <location>
        <begin position="1174"/>
        <end position="1251"/>
    </location>
</feature>
<feature type="compositionally biased region" description="Basic and acidic residues" evidence="4">
    <location>
        <begin position="1063"/>
        <end position="1072"/>
    </location>
</feature>
<dbReference type="InterPro" id="IPR001611">
    <property type="entry name" value="Leu-rich_rpt"/>
</dbReference>
<evidence type="ECO:0000256" key="2">
    <source>
        <dbReference type="ARBA" id="ARBA00022614"/>
    </source>
</evidence>
<evidence type="ECO:0000313" key="6">
    <source>
        <dbReference type="Proteomes" id="UP000036681"/>
    </source>
</evidence>
<dbReference type="Gene3D" id="3.80.10.10">
    <property type="entry name" value="Ribonuclease Inhibitor"/>
    <property type="match status" value="4"/>
</dbReference>
<dbReference type="PROSITE" id="PS51450">
    <property type="entry name" value="LRR"/>
    <property type="match status" value="2"/>
</dbReference>
<dbReference type="SMART" id="SM00369">
    <property type="entry name" value="LRR_TYP"/>
    <property type="match status" value="8"/>
</dbReference>
<dbReference type="InterPro" id="IPR025875">
    <property type="entry name" value="Leu-rich_rpt_4"/>
</dbReference>
<keyword evidence="3" id="KW-0677">Repeat</keyword>
<evidence type="ECO:0000313" key="7">
    <source>
        <dbReference type="WBParaSite" id="ALUE_0000780801-mRNA-1"/>
    </source>
</evidence>
<reference evidence="7" key="1">
    <citation type="submission" date="2023-03" db="UniProtKB">
        <authorList>
            <consortium name="WormBaseParasite"/>
        </authorList>
    </citation>
    <scope>IDENTIFICATION</scope>
</reference>
<dbReference type="GO" id="GO:0008154">
    <property type="term" value="P:actin polymerization or depolymerization"/>
    <property type="evidence" value="ECO:0007669"/>
    <property type="project" value="TreeGrafter"/>
</dbReference>
<dbReference type="GO" id="GO:0005546">
    <property type="term" value="F:phosphatidylinositol-4,5-bisphosphate binding"/>
    <property type="evidence" value="ECO:0007669"/>
    <property type="project" value="TreeGrafter"/>
</dbReference>
<feature type="domain" description="Gelsolin-like" evidence="5">
    <location>
        <begin position="557"/>
        <end position="633"/>
    </location>
</feature>
<evidence type="ECO:0000256" key="3">
    <source>
        <dbReference type="ARBA" id="ARBA00022737"/>
    </source>
</evidence>
<dbReference type="Proteomes" id="UP000036681">
    <property type="component" value="Unplaced"/>
</dbReference>
<name>A0A9J2PED0_ASCLU</name>
<protein>
    <submittedName>
        <fullName evidence="7">Gelsolin-like domain-containing protein</fullName>
    </submittedName>
</protein>
<dbReference type="CDD" id="cd11292">
    <property type="entry name" value="gelsolin_S3_like"/>
    <property type="match status" value="1"/>
</dbReference>
<dbReference type="GO" id="GO:0051014">
    <property type="term" value="P:actin filament severing"/>
    <property type="evidence" value="ECO:0007669"/>
    <property type="project" value="TreeGrafter"/>
</dbReference>
<dbReference type="PRINTS" id="PR00597">
    <property type="entry name" value="GELSOLIN"/>
</dbReference>
<sequence length="1378" mass="158878">MHYFCLLQGDRFPSEVAQMTQMTWLKLNRASLDRVPDELSRLSNLEHLQMSRNTLTSVHGELSDLPRLRSVIVRHNQIKTSGIPTDIFRMKDLTIIDFSHNSLREVPPNLEYAKCAIVLNLSYNHIENIPNAMFSNLIDLLYLDLSDNRLEMLPPQIRRLTTLQVGVCRWNVILLCFSMKALRVLHMRNTNRTLDNIPPTLDDLDNLQAAQFQDVDFSYNDLPVVPDCLYKLKNLRKLDVSHNQIKRIELDDNVWEKLETLNVSSNLLTAFPEQLVRIVKLQKLYASDNQLTFEGAFFVLSNSFRRLWQLPLFIKGIPSGIGKLVQLQVLHLSYNNLELIPEGVSRCVRLQRLKLDNNRLITLPDSIHLLPDLKQLDLHNNDGLIIPPRPNEQKKALAFYNIDFSLANQMKLAGQSPSSSVSSVPSSAHKDPVARKKEFLKRRRMQADSQDANKVIEASHYPMHILLIELHPTTCIPSHMPSVPQQLREGMSNVAGAARERLENETTVENIKIPSWKDKMEQHKPRIDYSDVFDEDVGQEDGMWVWQIENFYPTILDPSFHGHFYEADAYLILRTTKEDSGNLRHSIYYWIGEHASLDKGMCAAVHAVNLRNHLGATCRTEREEMNDESDEFLELFGEEITYIEGARTASGFYTVEKQTHITRLYRASVTGSSVDMEPVPVSPDSLDPRYVFLLDAGGTMWIWSGRKARITVTNKARLFAVKMNKKDRKGRAEIETCTELKTPDEFWMALYGKGFLFENFTDREGQIKSTNLETDKVLKEHQVSVILVNASKMGSFPTLSFDKFLSGQAKKPDDPIVEHVDADFVPDRRRLYEVKIGMGFLELPQLELPSGILRQEMLNTKCAYILDCTSDIFLWLGKKANRLLKMAGQKMVAELHAMLERPDYTTVSREVEGEESTMFRSKFQGWDDIVPFDFTRTADSVQRRGADLKVTIVFLLPLAKVIMERDKIKTDLASLFLPRQPSMSEEEADQMMEECNEDLELLEPFVLEGKKFVRLPQNELGTFYTMDCYVFLCRYEVLPEEYESDAGEESGSDADSAADDDISERHSTKGCAPEDRQEDFKCVVYFWQGRDANNMGWLHFTFSLQKKFEDLFKDKLEVVRMYQQQENHKFLSHFHRKFVIRRGRRGLTLNLGGHWPELFHMRANGSSLCTRTIQVDCRADQLNSAFCYILRAPFRCANEDGISGKVYVWFGSKTTDRQRQLCETVARELINHDNEFPIEPVKEGEEDDSFWEYIGGKKKYDTSGEFLNYARLFRCTNEKGYFAVSEKTVDFCQDDLDDDDIMIVDNGEMVFLWMGSRASEVELKLAYKAAQVYIAHLRMKQPDRPRRLMLSIKGHESRRFTKCFHAWGKHKVPAGDEA</sequence>